<dbReference type="Gene3D" id="2.50.20.20">
    <property type="match status" value="1"/>
</dbReference>
<keyword evidence="1" id="KW-0732">Signal</keyword>
<protein>
    <recommendedName>
        <fullName evidence="4">Lipoprotein</fullName>
    </recommendedName>
</protein>
<dbReference type="RefSeq" id="WP_153461963.1">
    <property type="nucleotide sequence ID" value="NZ_WBOF01000001.1"/>
</dbReference>
<dbReference type="OrthoDB" id="3745543at2"/>
<evidence type="ECO:0008006" key="4">
    <source>
        <dbReference type="Google" id="ProtNLM"/>
    </source>
</evidence>
<gene>
    <name evidence="2" type="ORF">F7Q99_15325</name>
</gene>
<feature type="chain" id="PRO_5039062479" description="Lipoprotein" evidence="1">
    <location>
        <begin position="21"/>
        <end position="257"/>
    </location>
</feature>
<evidence type="ECO:0000256" key="1">
    <source>
        <dbReference type="SAM" id="SignalP"/>
    </source>
</evidence>
<reference evidence="2 3" key="1">
    <citation type="submission" date="2019-09" db="EMBL/GenBank/DDBJ databases">
        <title>Genome Sequences of Streptomyces kaniharaensis ATCC 21070.</title>
        <authorList>
            <person name="Zhu W."/>
            <person name="De Crecy-Lagard V."/>
            <person name="Richards N.G."/>
        </authorList>
    </citation>
    <scope>NUCLEOTIDE SEQUENCE [LARGE SCALE GENOMIC DNA]</scope>
    <source>
        <strain evidence="2 3">SF-557</strain>
    </source>
</reference>
<name>A0A6N7KVI4_9ACTN</name>
<comment type="caution">
    <text evidence="2">The sequence shown here is derived from an EMBL/GenBank/DDBJ whole genome shotgun (WGS) entry which is preliminary data.</text>
</comment>
<sequence>MIVKRAAVVGGVVLALAAVAGCGGDARTGNGNAASPSATSERLESATGGTILSAGHKEFAQAKSVKITGSEVEGGQKTTFTISAAANGDCAGSFDFGTGQGRAELLRAAGQTLVKEDAQLLAKQGGAKAVELGKDRWIRIKPGDDLASITTFCELKGIPVFGDGDWYKQVFSDGTTTVNGQKAVTVVSSTQKDGAFNGYVAVDGPARPVRVESSHVEGSTDGTTMDFSDYDAQVTVSLPPADQIIDLTSIKQSATGS</sequence>
<evidence type="ECO:0000313" key="2">
    <source>
        <dbReference type="EMBL" id="MQS13603.1"/>
    </source>
</evidence>
<dbReference type="Proteomes" id="UP000450000">
    <property type="component" value="Unassembled WGS sequence"/>
</dbReference>
<proteinExistence type="predicted"/>
<keyword evidence="3" id="KW-1185">Reference proteome</keyword>
<accession>A0A6N7KVI4</accession>
<dbReference type="AlphaFoldDB" id="A0A6N7KVI4"/>
<dbReference type="PROSITE" id="PS51257">
    <property type="entry name" value="PROKAR_LIPOPROTEIN"/>
    <property type="match status" value="1"/>
</dbReference>
<feature type="signal peptide" evidence="1">
    <location>
        <begin position="1"/>
        <end position="20"/>
    </location>
</feature>
<dbReference type="EMBL" id="WBOF01000001">
    <property type="protein sequence ID" value="MQS13603.1"/>
    <property type="molecule type" value="Genomic_DNA"/>
</dbReference>
<organism evidence="2 3">
    <name type="scientific">Streptomyces kaniharaensis</name>
    <dbReference type="NCBI Taxonomy" id="212423"/>
    <lineage>
        <taxon>Bacteria</taxon>
        <taxon>Bacillati</taxon>
        <taxon>Actinomycetota</taxon>
        <taxon>Actinomycetes</taxon>
        <taxon>Kitasatosporales</taxon>
        <taxon>Streptomycetaceae</taxon>
        <taxon>Streptomyces</taxon>
    </lineage>
</organism>
<evidence type="ECO:0000313" key="3">
    <source>
        <dbReference type="Proteomes" id="UP000450000"/>
    </source>
</evidence>